<organism evidence="2 3">
    <name type="scientific">Malus domestica</name>
    <name type="common">Apple</name>
    <name type="synonym">Pyrus malus</name>
    <dbReference type="NCBI Taxonomy" id="3750"/>
    <lineage>
        <taxon>Eukaryota</taxon>
        <taxon>Viridiplantae</taxon>
        <taxon>Streptophyta</taxon>
        <taxon>Embryophyta</taxon>
        <taxon>Tracheophyta</taxon>
        <taxon>Spermatophyta</taxon>
        <taxon>Magnoliopsida</taxon>
        <taxon>eudicotyledons</taxon>
        <taxon>Gunneridae</taxon>
        <taxon>Pentapetalae</taxon>
        <taxon>rosids</taxon>
        <taxon>fabids</taxon>
        <taxon>Rosales</taxon>
        <taxon>Rosaceae</taxon>
        <taxon>Amygdaloideae</taxon>
        <taxon>Maleae</taxon>
        <taxon>Malus</taxon>
    </lineage>
</organism>
<proteinExistence type="predicted"/>
<name>A0A498JTW0_MALDO</name>
<comment type="caution">
    <text evidence="2">The sequence shown here is derived from an EMBL/GenBank/DDBJ whole genome shotgun (WGS) entry which is preliminary data.</text>
</comment>
<sequence>AEAKLNEIVDGESHEGERNLDRQTEVFGQQLQRGIAEEPYAGPGARQASLDIAKINKKQMSQLAGLNINRRKGIIQGRRVGDGRSIRISHDPWLPRPYTYKVRSTHSDMPLIVEDLIDSEMGLGRLLWCGHVLMRRRKKLSLGLPVSVAGCMDRIIWHYSSTGVYTLWRCRPMGSLGGKGGGCSQRDDVGYGDYCREGL</sequence>
<dbReference type="STRING" id="3750.A0A498JTW0"/>
<evidence type="ECO:0000256" key="1">
    <source>
        <dbReference type="SAM" id="MobiDB-lite"/>
    </source>
</evidence>
<evidence type="ECO:0000313" key="2">
    <source>
        <dbReference type="EMBL" id="RXH98377.1"/>
    </source>
</evidence>
<evidence type="ECO:0000313" key="3">
    <source>
        <dbReference type="Proteomes" id="UP000290289"/>
    </source>
</evidence>
<dbReference type="EMBL" id="RDQH01000331">
    <property type="protein sequence ID" value="RXH98377.1"/>
    <property type="molecule type" value="Genomic_DNA"/>
</dbReference>
<keyword evidence="3" id="KW-1185">Reference proteome</keyword>
<dbReference type="Proteomes" id="UP000290289">
    <property type="component" value="Chromosome 5"/>
</dbReference>
<dbReference type="AlphaFoldDB" id="A0A498JTW0"/>
<protein>
    <submittedName>
        <fullName evidence="2">Uncharacterized protein</fullName>
    </submittedName>
</protein>
<gene>
    <name evidence="2" type="ORF">DVH24_010702</name>
</gene>
<accession>A0A498JTW0</accession>
<feature type="region of interest" description="Disordered" evidence="1">
    <location>
        <begin position="1"/>
        <end position="21"/>
    </location>
</feature>
<feature type="non-terminal residue" evidence="2">
    <location>
        <position position="1"/>
    </location>
</feature>
<reference evidence="2 3" key="1">
    <citation type="submission" date="2018-10" db="EMBL/GenBank/DDBJ databases">
        <title>A high-quality apple genome assembly.</title>
        <authorList>
            <person name="Hu J."/>
        </authorList>
    </citation>
    <scope>NUCLEOTIDE SEQUENCE [LARGE SCALE GENOMIC DNA]</scope>
    <source>
        <strain evidence="3">cv. HFTH1</strain>
        <tissue evidence="2">Young leaf</tissue>
    </source>
</reference>